<comment type="subcellular location">
    <subcellularLocation>
        <location evidence="2">Cytoplasm</location>
    </subcellularLocation>
</comment>
<dbReference type="Gene3D" id="2.60.40.1730">
    <property type="entry name" value="tricorn interacting facor f3 domain"/>
    <property type="match status" value="1"/>
</dbReference>
<dbReference type="PANTHER" id="PTHR45726:SF3">
    <property type="entry name" value="LEUKOTRIENE A-4 HYDROLASE"/>
    <property type="match status" value="1"/>
</dbReference>
<evidence type="ECO:0000256" key="15">
    <source>
        <dbReference type="PIRSR" id="PIRSR634015-3"/>
    </source>
</evidence>
<feature type="binding site" evidence="15">
    <location>
        <position position="307"/>
    </location>
    <ligand>
        <name>Zn(2+)</name>
        <dbReference type="ChEBI" id="CHEBI:29105"/>
        <note>catalytic</note>
    </ligand>
</feature>
<dbReference type="InterPro" id="IPR034015">
    <property type="entry name" value="M1_LTA4H"/>
</dbReference>
<dbReference type="EMBL" id="FUKQ01000019">
    <property type="protein sequence ID" value="SJN27252.1"/>
    <property type="molecule type" value="Genomic_DNA"/>
</dbReference>
<evidence type="ECO:0000256" key="5">
    <source>
        <dbReference type="ARBA" id="ARBA00015611"/>
    </source>
</evidence>
<dbReference type="AlphaFoldDB" id="A0A1R4J5E8"/>
<dbReference type="PANTHER" id="PTHR45726">
    <property type="entry name" value="LEUKOTRIENE A-4 HYDROLASE"/>
    <property type="match status" value="1"/>
</dbReference>
<organism evidence="17 18">
    <name type="scientific">Luteococcus japonicus LSP_Lj1</name>
    <dbReference type="NCBI Taxonomy" id="1255658"/>
    <lineage>
        <taxon>Bacteria</taxon>
        <taxon>Bacillati</taxon>
        <taxon>Actinomycetota</taxon>
        <taxon>Actinomycetes</taxon>
        <taxon>Propionibacteriales</taxon>
        <taxon>Propionibacteriaceae</taxon>
        <taxon>Luteococcus</taxon>
    </lineage>
</organism>
<accession>A0A1R4J5E8</accession>
<dbReference type="Pfam" id="PF01433">
    <property type="entry name" value="Peptidase_M1"/>
    <property type="match status" value="1"/>
</dbReference>
<dbReference type="CDD" id="cd09603">
    <property type="entry name" value="M1_APN_like"/>
    <property type="match status" value="1"/>
</dbReference>
<dbReference type="STRING" id="1255658.FM114_05605"/>
<comment type="cofactor">
    <cofactor evidence="15">
        <name>Zn(2+)</name>
        <dbReference type="ChEBI" id="CHEBI:29105"/>
    </cofactor>
    <text evidence="15">Binds 1 zinc ion per subunit.</text>
</comment>
<feature type="active site" description="Proton acceptor" evidence="14">
    <location>
        <position position="285"/>
    </location>
</feature>
<dbReference type="InterPro" id="IPR042097">
    <property type="entry name" value="Aminopeptidase_N-like_N_sf"/>
</dbReference>
<keyword evidence="8 15" id="KW-0479">Metal-binding</keyword>
<keyword evidence="17" id="KW-0031">Aminopeptidase</keyword>
<evidence type="ECO:0000256" key="11">
    <source>
        <dbReference type="ARBA" id="ARBA00023049"/>
    </source>
</evidence>
<keyword evidence="10 15" id="KW-0862">Zinc</keyword>
<evidence type="ECO:0000256" key="4">
    <source>
        <dbReference type="ARBA" id="ARBA00012564"/>
    </source>
</evidence>
<keyword evidence="18" id="KW-1185">Reference proteome</keyword>
<feature type="binding site" evidence="15">
    <location>
        <position position="284"/>
    </location>
    <ligand>
        <name>Zn(2+)</name>
        <dbReference type="ChEBI" id="CHEBI:29105"/>
        <note>catalytic</note>
    </ligand>
</feature>
<evidence type="ECO:0000256" key="10">
    <source>
        <dbReference type="ARBA" id="ARBA00022833"/>
    </source>
</evidence>
<dbReference type="PRINTS" id="PR00756">
    <property type="entry name" value="ALADIPTASE"/>
</dbReference>
<dbReference type="InterPro" id="IPR001930">
    <property type="entry name" value="Peptidase_M1"/>
</dbReference>
<evidence type="ECO:0000256" key="2">
    <source>
        <dbReference type="ARBA" id="ARBA00004496"/>
    </source>
</evidence>
<dbReference type="SUPFAM" id="SSF63737">
    <property type="entry name" value="Leukotriene A4 hydrolase N-terminal domain"/>
    <property type="match status" value="1"/>
</dbReference>
<dbReference type="Gene3D" id="1.10.390.10">
    <property type="entry name" value="Neutral Protease Domain 2"/>
    <property type="match status" value="1"/>
</dbReference>
<evidence type="ECO:0000313" key="18">
    <source>
        <dbReference type="Proteomes" id="UP000188342"/>
    </source>
</evidence>
<dbReference type="GO" id="GO:0006508">
    <property type="term" value="P:proteolysis"/>
    <property type="evidence" value="ECO:0007669"/>
    <property type="project" value="UniProtKB-KW"/>
</dbReference>
<evidence type="ECO:0000256" key="9">
    <source>
        <dbReference type="ARBA" id="ARBA00022801"/>
    </source>
</evidence>
<protein>
    <recommendedName>
        <fullName evidence="5">Aminopeptidase N</fullName>
        <ecNumber evidence="4">3.4.11.2</ecNumber>
    </recommendedName>
    <alternativeName>
        <fullName evidence="12">Alanine aminopeptidase</fullName>
    </alternativeName>
    <alternativeName>
        <fullName evidence="13">Lysyl aminopeptidase</fullName>
    </alternativeName>
</protein>
<keyword evidence="11" id="KW-0482">Metalloprotease</keyword>
<sequence>MAAPDPYLSGHGDDRYRVRHYDLRLDYKVTTNRLDEVAVLDVEMVADAKQLELDLHGLQVSKVLVDGTKARHRTRNRKLLVELGAAEAGDRFRVTVNCAGKPRPVPGVHGAAGWEELTDGVLVGSQPQGAPGWFPCNDDAADKATYRIQLDVAQSYHVVANGTLVDQENRGGSTRWVYEMDAPMAPYLATVQIGHYVTTDLSGAPVPVQIVHPPHVAVGAGTAFEHQAEMVRHFVDLFGPYPFRQYRAVVANDVLEIPLEAQGLSSFGRNFARPTWENERLVAHELSHQWFGNSVTASQLADIWLHEGFACYSEWLWADHRAATDPRVLDVQAQVERHHRDLAQEKQGLVLTEPGMPNMFDDWVYKRGALTLHAVRACLGDDAFFRMLQSWTATHAGGIVTTKMFVDHCIEFASDDGFELAATLDAWLNQPRLPGLPVLRR</sequence>
<comment type="similarity">
    <text evidence="3">Belongs to the peptidase M1 family.</text>
</comment>
<evidence type="ECO:0000259" key="16">
    <source>
        <dbReference type="Pfam" id="PF01433"/>
    </source>
</evidence>
<keyword evidence="9 17" id="KW-0378">Hydrolase</keyword>
<keyword evidence="6" id="KW-0963">Cytoplasm</keyword>
<evidence type="ECO:0000256" key="1">
    <source>
        <dbReference type="ARBA" id="ARBA00000098"/>
    </source>
</evidence>
<evidence type="ECO:0000256" key="12">
    <source>
        <dbReference type="ARBA" id="ARBA00029811"/>
    </source>
</evidence>
<comment type="catalytic activity">
    <reaction evidence="1">
        <text>Release of an N-terminal amino acid, Xaa-|-Yaa- from a peptide, amide or arylamide. Xaa is preferably Ala, but may be most amino acids including Pro (slow action). When a terminal hydrophobic residue is followed by a prolyl residue, the two may be released as an intact Xaa-Pro dipeptide.</text>
        <dbReference type="EC" id="3.4.11.2"/>
    </reaction>
</comment>
<reference evidence="17 18" key="1">
    <citation type="submission" date="2017-02" db="EMBL/GenBank/DDBJ databases">
        <authorList>
            <person name="Peterson S.W."/>
        </authorList>
    </citation>
    <scope>NUCLEOTIDE SEQUENCE [LARGE SCALE GENOMIC DNA]</scope>
    <source>
        <strain evidence="17 18">LSP_Lj1</strain>
    </source>
</reference>
<keyword evidence="7" id="KW-0645">Protease</keyword>
<feature type="binding site" evidence="15">
    <location>
        <position position="288"/>
    </location>
    <ligand>
        <name>Zn(2+)</name>
        <dbReference type="ChEBI" id="CHEBI:29105"/>
        <note>catalytic</note>
    </ligand>
</feature>
<evidence type="ECO:0000256" key="3">
    <source>
        <dbReference type="ARBA" id="ARBA00010136"/>
    </source>
</evidence>
<dbReference type="EC" id="3.4.11.2" evidence="4"/>
<dbReference type="GO" id="GO:0005737">
    <property type="term" value="C:cytoplasm"/>
    <property type="evidence" value="ECO:0007669"/>
    <property type="project" value="UniProtKB-SubCell"/>
</dbReference>
<dbReference type="GO" id="GO:0008270">
    <property type="term" value="F:zinc ion binding"/>
    <property type="evidence" value="ECO:0007669"/>
    <property type="project" value="InterPro"/>
</dbReference>
<dbReference type="Proteomes" id="UP000188342">
    <property type="component" value="Unassembled WGS sequence"/>
</dbReference>
<name>A0A1R4J5E8_9ACTN</name>
<feature type="active site" description="Proton donor" evidence="14">
    <location>
        <position position="365"/>
    </location>
</feature>
<feature type="domain" description="Peptidase M1 membrane alanine aminopeptidase" evidence="16">
    <location>
        <begin position="224"/>
        <end position="413"/>
    </location>
</feature>
<proteinExistence type="inferred from homology"/>
<gene>
    <name evidence="17" type="ORF">FM114_05605</name>
</gene>
<dbReference type="InterPro" id="IPR014782">
    <property type="entry name" value="Peptidase_M1_dom"/>
</dbReference>
<evidence type="ECO:0000256" key="7">
    <source>
        <dbReference type="ARBA" id="ARBA00022670"/>
    </source>
</evidence>
<dbReference type="OrthoDB" id="3885507at2"/>
<evidence type="ECO:0000256" key="14">
    <source>
        <dbReference type="PIRSR" id="PIRSR634015-1"/>
    </source>
</evidence>
<dbReference type="GO" id="GO:0008237">
    <property type="term" value="F:metallopeptidase activity"/>
    <property type="evidence" value="ECO:0007669"/>
    <property type="project" value="UniProtKB-KW"/>
</dbReference>
<dbReference type="GO" id="GO:0016285">
    <property type="term" value="F:alanyl aminopeptidase activity"/>
    <property type="evidence" value="ECO:0007669"/>
    <property type="project" value="UniProtKB-EC"/>
</dbReference>
<dbReference type="SUPFAM" id="SSF55486">
    <property type="entry name" value="Metalloproteases ('zincins'), catalytic domain"/>
    <property type="match status" value="1"/>
</dbReference>
<dbReference type="RefSeq" id="WP_094764200.1">
    <property type="nucleotide sequence ID" value="NZ_FUKQ01000019.1"/>
</dbReference>
<evidence type="ECO:0000256" key="13">
    <source>
        <dbReference type="ARBA" id="ARBA00031533"/>
    </source>
</evidence>
<evidence type="ECO:0000256" key="6">
    <source>
        <dbReference type="ARBA" id="ARBA00022490"/>
    </source>
</evidence>
<evidence type="ECO:0000313" key="17">
    <source>
        <dbReference type="EMBL" id="SJN27252.1"/>
    </source>
</evidence>
<evidence type="ECO:0000256" key="8">
    <source>
        <dbReference type="ARBA" id="ARBA00022723"/>
    </source>
</evidence>
<dbReference type="InterPro" id="IPR027268">
    <property type="entry name" value="Peptidase_M4/M1_CTD_sf"/>
</dbReference>